<sequence>MGVSERGRVMAELREDAEAALAAVAGLVLPRADWAHVERVLGAMESAVRAGDARALGTVTGQLELVGPSRVRLRAGEEGDGREPASPEVLDRLNRLVHALGSGTDDDDLDLTEGASAGGDPH</sequence>
<proteinExistence type="predicted"/>
<feature type="region of interest" description="Disordered" evidence="1">
    <location>
        <begin position="100"/>
        <end position="122"/>
    </location>
</feature>
<protein>
    <recommendedName>
        <fullName evidence="2">CATRA-Associated Small Protein domain-containing protein</fullName>
    </recommendedName>
</protein>
<evidence type="ECO:0000313" key="4">
    <source>
        <dbReference type="Proteomes" id="UP000275401"/>
    </source>
</evidence>
<gene>
    <name evidence="3" type="ORF">EEJ42_41530</name>
</gene>
<feature type="domain" description="CATRA-Associated Small Protein" evidence="2">
    <location>
        <begin position="16"/>
        <end position="101"/>
    </location>
</feature>
<reference evidence="3 4" key="1">
    <citation type="submission" date="2018-11" db="EMBL/GenBank/DDBJ databases">
        <title>The Potential of Streptomyces as Biocontrol Agents against the Tomato grey mould, Botrytis cinerea (Gray mold) Frontiers in Microbiology.</title>
        <authorList>
            <person name="Li D."/>
        </authorList>
    </citation>
    <scope>NUCLEOTIDE SEQUENCE [LARGE SCALE GENOMIC DNA]</scope>
    <source>
        <strain evidence="3 4">NEAU-LD23</strain>
    </source>
</reference>
<comment type="caution">
    <text evidence="3">The sequence shown here is derived from an EMBL/GenBank/DDBJ whole genome shotgun (WGS) entry which is preliminary data.</text>
</comment>
<dbReference type="InterPro" id="IPR046924">
    <property type="entry name" value="CATASP"/>
</dbReference>
<dbReference type="Proteomes" id="UP000275401">
    <property type="component" value="Unassembled WGS sequence"/>
</dbReference>
<dbReference type="EMBL" id="RIBZ01000808">
    <property type="protein sequence ID" value="RNF88213.1"/>
    <property type="molecule type" value="Genomic_DNA"/>
</dbReference>
<name>A0A3M8T578_9ACTN</name>
<dbReference type="Pfam" id="PF20271">
    <property type="entry name" value="CATASP"/>
    <property type="match status" value="1"/>
</dbReference>
<evidence type="ECO:0000313" key="3">
    <source>
        <dbReference type="EMBL" id="RNF88213.1"/>
    </source>
</evidence>
<organism evidence="3 4">
    <name type="scientific">Streptomyces botrytidirepellens</name>
    <dbReference type="NCBI Taxonomy" id="2486417"/>
    <lineage>
        <taxon>Bacteria</taxon>
        <taxon>Bacillati</taxon>
        <taxon>Actinomycetota</taxon>
        <taxon>Actinomycetes</taxon>
        <taxon>Kitasatosporales</taxon>
        <taxon>Streptomycetaceae</taxon>
        <taxon>Streptomyces</taxon>
    </lineage>
</organism>
<keyword evidence="4" id="KW-1185">Reference proteome</keyword>
<dbReference type="AlphaFoldDB" id="A0A3M8T578"/>
<evidence type="ECO:0000256" key="1">
    <source>
        <dbReference type="SAM" id="MobiDB-lite"/>
    </source>
</evidence>
<accession>A0A3M8T578</accession>
<evidence type="ECO:0000259" key="2">
    <source>
        <dbReference type="Pfam" id="PF20271"/>
    </source>
</evidence>